<dbReference type="PROSITE" id="PS50943">
    <property type="entry name" value="HTH_CROC1"/>
    <property type="match status" value="1"/>
</dbReference>
<dbReference type="Proteomes" id="UP000614287">
    <property type="component" value="Unassembled WGS sequence"/>
</dbReference>
<dbReference type="Gene3D" id="1.10.260.40">
    <property type="entry name" value="lambda repressor-like DNA-binding domains"/>
    <property type="match status" value="1"/>
</dbReference>
<accession>A0A8J3CNU1</accession>
<dbReference type="InterPro" id="IPR010982">
    <property type="entry name" value="Lambda_DNA-bd_dom_sf"/>
</dbReference>
<dbReference type="AlphaFoldDB" id="A0A8J3CNU1"/>
<dbReference type="GO" id="GO:0003677">
    <property type="term" value="F:DNA binding"/>
    <property type="evidence" value="ECO:0007669"/>
    <property type="project" value="InterPro"/>
</dbReference>
<gene>
    <name evidence="2" type="ORF">GCM10009007_18750</name>
</gene>
<dbReference type="SUPFAM" id="SSF47413">
    <property type="entry name" value="lambda repressor-like DNA-binding domains"/>
    <property type="match status" value="1"/>
</dbReference>
<reference evidence="2" key="1">
    <citation type="journal article" date="2014" name="Int. J. Syst. Evol. Microbiol.">
        <title>Complete genome sequence of Corynebacterium casei LMG S-19264T (=DSM 44701T), isolated from a smear-ripened cheese.</title>
        <authorList>
            <consortium name="US DOE Joint Genome Institute (JGI-PGF)"/>
            <person name="Walter F."/>
            <person name="Albersmeier A."/>
            <person name="Kalinowski J."/>
            <person name="Ruckert C."/>
        </authorList>
    </citation>
    <scope>NUCLEOTIDE SEQUENCE</scope>
    <source>
        <strain evidence="2">KCTC 32501</strain>
    </source>
</reference>
<organism evidence="2 3">
    <name type="scientific">Formosimonas limnophila</name>
    <dbReference type="NCBI Taxonomy" id="1384487"/>
    <lineage>
        <taxon>Bacteria</taxon>
        <taxon>Pseudomonadati</taxon>
        <taxon>Pseudomonadota</taxon>
        <taxon>Betaproteobacteria</taxon>
        <taxon>Burkholderiales</taxon>
        <taxon>Burkholderiaceae</taxon>
        <taxon>Formosimonas</taxon>
    </lineage>
</organism>
<sequence length="125" mass="14378">MYTEQEKQAFSERLKAALAAAAPKIHTASDVATQFNLRHTKKPVSNQAVHKWLTGQAFPQIYNLETLANWLNVSTNWLRTGYDTVDDQPELTDLEYMLLERFTVLSEQQKKLLIELIDQLKKATD</sequence>
<protein>
    <submittedName>
        <fullName evidence="2">Transcriptional regulator</fullName>
    </submittedName>
</protein>
<dbReference type="RefSeq" id="WP_189493707.1">
    <property type="nucleotide sequence ID" value="NZ_BMZG01000011.1"/>
</dbReference>
<comment type="caution">
    <text evidence="2">The sequence shown here is derived from an EMBL/GenBank/DDBJ whole genome shotgun (WGS) entry which is preliminary data.</text>
</comment>
<dbReference type="EMBL" id="BMZG01000011">
    <property type="protein sequence ID" value="GHA78095.1"/>
    <property type="molecule type" value="Genomic_DNA"/>
</dbReference>
<evidence type="ECO:0000313" key="2">
    <source>
        <dbReference type="EMBL" id="GHA78095.1"/>
    </source>
</evidence>
<evidence type="ECO:0000313" key="3">
    <source>
        <dbReference type="Proteomes" id="UP000614287"/>
    </source>
</evidence>
<feature type="domain" description="HTH cro/C1-type" evidence="1">
    <location>
        <begin position="44"/>
        <end position="78"/>
    </location>
</feature>
<keyword evidence="3" id="KW-1185">Reference proteome</keyword>
<proteinExistence type="predicted"/>
<reference evidence="2" key="2">
    <citation type="submission" date="2020-09" db="EMBL/GenBank/DDBJ databases">
        <authorList>
            <person name="Sun Q."/>
            <person name="Kim S."/>
        </authorList>
    </citation>
    <scope>NUCLEOTIDE SEQUENCE</scope>
    <source>
        <strain evidence="2">KCTC 32501</strain>
    </source>
</reference>
<name>A0A8J3CNU1_9BURK</name>
<evidence type="ECO:0000259" key="1">
    <source>
        <dbReference type="PROSITE" id="PS50943"/>
    </source>
</evidence>
<dbReference type="InterPro" id="IPR001387">
    <property type="entry name" value="Cro/C1-type_HTH"/>
</dbReference>